<feature type="compositionally biased region" description="Low complexity" evidence="3">
    <location>
        <begin position="667"/>
        <end position="677"/>
    </location>
</feature>
<keyword evidence="6" id="KW-1185">Reference proteome</keyword>
<dbReference type="InterPro" id="IPR053181">
    <property type="entry name" value="EcdB-like_regulator"/>
</dbReference>
<feature type="compositionally biased region" description="Basic and acidic residues" evidence="3">
    <location>
        <begin position="127"/>
        <end position="139"/>
    </location>
</feature>
<dbReference type="SMART" id="SM00066">
    <property type="entry name" value="GAL4"/>
    <property type="match status" value="1"/>
</dbReference>
<feature type="region of interest" description="Disordered" evidence="3">
    <location>
        <begin position="485"/>
        <end position="506"/>
    </location>
</feature>
<accession>A0A1Q8RPX1</accession>
<evidence type="ECO:0000256" key="1">
    <source>
        <dbReference type="ARBA" id="ARBA00023242"/>
    </source>
</evidence>
<feature type="compositionally biased region" description="Pro residues" evidence="3">
    <location>
        <begin position="57"/>
        <end position="74"/>
    </location>
</feature>
<dbReference type="AlphaFoldDB" id="A0A1Q8RPX1"/>
<name>A0A1Q8RPX1_9PEZI</name>
<dbReference type="PROSITE" id="PS50048">
    <property type="entry name" value="ZN2_CY6_FUNGAL_2"/>
    <property type="match status" value="1"/>
</dbReference>
<feature type="compositionally biased region" description="Pro residues" evidence="3">
    <location>
        <begin position="154"/>
        <end position="174"/>
    </location>
</feature>
<feature type="region of interest" description="Disordered" evidence="3">
    <location>
        <begin position="576"/>
        <end position="622"/>
    </location>
</feature>
<feature type="compositionally biased region" description="Basic and acidic residues" evidence="3">
    <location>
        <begin position="86"/>
        <end position="97"/>
    </location>
</feature>
<feature type="compositionally biased region" description="Low complexity" evidence="3">
    <location>
        <begin position="1169"/>
        <end position="1189"/>
    </location>
</feature>
<proteinExistence type="predicted"/>
<feature type="region of interest" description="Disordered" evidence="3">
    <location>
        <begin position="1102"/>
        <end position="1138"/>
    </location>
</feature>
<evidence type="ECO:0000259" key="4">
    <source>
        <dbReference type="PROSITE" id="PS50048"/>
    </source>
</evidence>
<dbReference type="EMBL" id="MPGH01000130">
    <property type="protein sequence ID" value="OLN86386.1"/>
    <property type="molecule type" value="Genomic_DNA"/>
</dbReference>
<gene>
    <name evidence="5" type="ORF">CCHL11_06377</name>
</gene>
<feature type="compositionally biased region" description="Pro residues" evidence="3">
    <location>
        <begin position="99"/>
        <end position="125"/>
    </location>
</feature>
<feature type="region of interest" description="Disordered" evidence="3">
    <location>
        <begin position="1150"/>
        <end position="1189"/>
    </location>
</feature>
<dbReference type="InterPro" id="IPR036864">
    <property type="entry name" value="Zn2-C6_fun-type_DNA-bd_sf"/>
</dbReference>
<dbReference type="PROSITE" id="PS00463">
    <property type="entry name" value="ZN2_CY6_FUNGAL_1"/>
    <property type="match status" value="1"/>
</dbReference>
<feature type="domain" description="Zn(2)-C6 fungal-type" evidence="4">
    <location>
        <begin position="249"/>
        <end position="278"/>
    </location>
</feature>
<dbReference type="PANTHER" id="PTHR47785:SF4">
    <property type="entry name" value="ZN(II)2CYS6 TRANSCRIPTION FACTOR (EUROFUNG)"/>
    <property type="match status" value="1"/>
</dbReference>
<protein>
    <recommendedName>
        <fullName evidence="4">Zn(2)-C6 fungal-type domain-containing protein</fullName>
    </recommendedName>
</protein>
<organism evidence="5 6">
    <name type="scientific">Colletotrichum chlorophyti</name>
    <dbReference type="NCBI Taxonomy" id="708187"/>
    <lineage>
        <taxon>Eukaryota</taxon>
        <taxon>Fungi</taxon>
        <taxon>Dikarya</taxon>
        <taxon>Ascomycota</taxon>
        <taxon>Pezizomycotina</taxon>
        <taxon>Sordariomycetes</taxon>
        <taxon>Hypocreomycetidae</taxon>
        <taxon>Glomerellales</taxon>
        <taxon>Glomerellaceae</taxon>
        <taxon>Colletotrichum</taxon>
    </lineage>
</organism>
<feature type="region of interest" description="Disordered" evidence="3">
    <location>
        <begin position="650"/>
        <end position="718"/>
    </location>
</feature>
<dbReference type="InterPro" id="IPR001138">
    <property type="entry name" value="Zn2Cys6_DnaBD"/>
</dbReference>
<dbReference type="GO" id="GO:0008270">
    <property type="term" value="F:zinc ion binding"/>
    <property type="evidence" value="ECO:0007669"/>
    <property type="project" value="InterPro"/>
</dbReference>
<feature type="coiled-coil region" evidence="2">
    <location>
        <begin position="301"/>
        <end position="328"/>
    </location>
</feature>
<dbReference type="Gene3D" id="4.10.240.10">
    <property type="entry name" value="Zn(2)-C6 fungal-type DNA-binding domain"/>
    <property type="match status" value="1"/>
</dbReference>
<dbReference type="Proteomes" id="UP000186583">
    <property type="component" value="Unassembled WGS sequence"/>
</dbReference>
<evidence type="ECO:0000313" key="5">
    <source>
        <dbReference type="EMBL" id="OLN86386.1"/>
    </source>
</evidence>
<reference evidence="5 6" key="1">
    <citation type="submission" date="2016-11" db="EMBL/GenBank/DDBJ databases">
        <title>Draft Genome Assembly of Colletotrichum chlorophyti a pathogen of herbaceous plants.</title>
        <authorList>
            <person name="Gan P."/>
            <person name="Narusaka M."/>
            <person name="Tsushima A."/>
            <person name="Narusaka Y."/>
            <person name="Takano Y."/>
            <person name="Shirasu K."/>
        </authorList>
    </citation>
    <scope>NUCLEOTIDE SEQUENCE [LARGE SCALE GENOMIC DNA]</scope>
    <source>
        <strain evidence="5 6">NTL11</strain>
    </source>
</reference>
<keyword evidence="1" id="KW-0539">Nucleus</keyword>
<sequence length="1189" mass="131724">MDPGQPDSKRPRLSTTGSWSPPGAQQHHLPPLHVPPSHPSTPHQAPHPPPHHHHTAPPGPPYQHAPPPPYPPRSTEPHHPPHPAQHHPDDRRHHDQEPPYTPIPEQYRPPPSPAHPSYHPYPPRDPGGVKREPHDENHSHPRRPHSTGGGPSDGLPPPHSAPPPPPAPHPPQPYPDDTRRHMNYENPPQQMPPTPGGYRSSFPPPQIPQQSHPPHYDQSPYQPPPHPESLYPVSYASTQKRKATRASQACDSCRQLKAKCDETKPCKSCREKGVECKYRETIPKATDKGSTDILEAIADLKNSVEASLEAQNQRMTRIEKRLDLYNVKLENGTAATEYPLIEKTVKSMSPVTGPVDSYPAQDEDVYEQSMPVGEPGMSNMRGADVEDDGLPEQPPGPPVPPGQPSIAPNHLSRVDNMLSWPGIKDLTQHILEREGIRFPDEYSIAQEKKRGLIRVYGRGEGSGQERDRSGGVTVERSTAADLYGTIDGADETYSETGSSPSPGDAWGFVGTLSPPTSVSYKSQTLTPEGHPDFSEETVKKYVASFEEHILSMHPIIAPVDLHGLVKRFLDTLALSERKPKPGGGLVAKFASSTQPDVTHKRKRSPASEQPEEPVQRKPGRPHRTIDNALVLVVLALGKVCLHQDKIPDLPSDFSDQPHTSSPMNRNGGYPSSPGSGQSPPPFASHHSSGLPSPKEQMNNVSSRRQSTQGSGFKAPPSLKRNYEVTPGLEYFAYATDILGNHVAGWTLKHAQALIFAGLYYGQLGRVLESFAMYSNAARALHMIMHRDLAHFLKADLGDTRRNNHVLLAYWSCLQLESDILAEIELPQSVGQQYDEGMAWPSMVLMENDFSSRVRGSYVGQLYLRKTLNSLHSSLYNPRNVNFPIENKLEFVKGLEETLRKMEWVSPDFFFKESDPPANNLLDARLRAKFWGARVIIYRPFIKFVLELTQKVQQQPDGAGTLDRKAISTMGVYSQDDASTLLRVDQSHGNARSPYDELSEDIASYAERGIAALVQSTKAFHGVDNKRLLVTNIFGTAHAQFGNLLILAAAYRDPYLKKFVKGSELRELFRRTILMLSKHAQATSTLATDMRVLQQLEKDLFDMRPNPNASFDSSTSTTSTTGHAPPPSPRTAAPNHQLPNNHERMAMSFINPSHSAHNSPSQGHRILSNGSSQGQHQGQYYQGQPHPMQM</sequence>
<evidence type="ECO:0000256" key="3">
    <source>
        <dbReference type="SAM" id="MobiDB-lite"/>
    </source>
</evidence>
<evidence type="ECO:0000313" key="6">
    <source>
        <dbReference type="Proteomes" id="UP000186583"/>
    </source>
</evidence>
<dbReference type="Pfam" id="PF00172">
    <property type="entry name" value="Zn_clus"/>
    <property type="match status" value="1"/>
</dbReference>
<feature type="compositionally biased region" description="Polar residues" evidence="3">
    <location>
        <begin position="653"/>
        <end position="664"/>
    </location>
</feature>
<feature type="region of interest" description="Disordered" evidence="3">
    <location>
        <begin position="1"/>
        <end position="250"/>
    </location>
</feature>
<dbReference type="STRING" id="708187.A0A1Q8RPX1"/>
<feature type="compositionally biased region" description="Polar residues" evidence="3">
    <location>
        <begin position="1150"/>
        <end position="1161"/>
    </location>
</feature>
<dbReference type="SUPFAM" id="SSF57701">
    <property type="entry name" value="Zn2/Cys6 DNA-binding domain"/>
    <property type="match status" value="1"/>
</dbReference>
<feature type="compositionally biased region" description="Polar residues" evidence="3">
    <location>
        <begin position="685"/>
        <end position="710"/>
    </location>
</feature>
<feature type="region of interest" description="Disordered" evidence="3">
    <location>
        <begin position="369"/>
        <end position="410"/>
    </location>
</feature>
<comment type="caution">
    <text evidence="5">The sequence shown here is derived from an EMBL/GenBank/DDBJ whole genome shotgun (WGS) entry which is preliminary data.</text>
</comment>
<dbReference type="CDD" id="cd00067">
    <property type="entry name" value="GAL4"/>
    <property type="match status" value="1"/>
</dbReference>
<feature type="compositionally biased region" description="Pro residues" evidence="3">
    <location>
        <begin position="392"/>
        <end position="403"/>
    </location>
</feature>
<keyword evidence="2" id="KW-0175">Coiled coil</keyword>
<dbReference type="PANTHER" id="PTHR47785">
    <property type="entry name" value="ZN(II)2CYS6 TRANSCRIPTION FACTOR (EUROFUNG)-RELATED-RELATED"/>
    <property type="match status" value="1"/>
</dbReference>
<evidence type="ECO:0000256" key="2">
    <source>
        <dbReference type="SAM" id="Coils"/>
    </source>
</evidence>
<dbReference type="CDD" id="cd12148">
    <property type="entry name" value="fungal_TF_MHR"/>
    <property type="match status" value="1"/>
</dbReference>
<dbReference type="OrthoDB" id="5244761at2759"/>
<dbReference type="GO" id="GO:0000981">
    <property type="term" value="F:DNA-binding transcription factor activity, RNA polymerase II-specific"/>
    <property type="evidence" value="ECO:0007669"/>
    <property type="project" value="InterPro"/>
</dbReference>